<proteinExistence type="inferred from homology"/>
<keyword evidence="2 15" id="KW-0813">Transport</keyword>
<comment type="subunit">
    <text evidence="13">F-type ATPases have 2 components, F(1) - the catalytic core - and F(0) - the membrane proton channel. F(1) has five subunits: alpha(3), beta(3), gamma(1), delta(1), epsilon(1). F(0) has four main subunits: a(1), b(2) and c(10-14). The alpha and beta chains form an alternating ring which encloses part of the gamma chain. F(1) is attached to F(0) by a central stalk formed by the gamma and epsilon chains, while a peripheral stalk is formed by the delta and b chains.</text>
</comment>
<dbReference type="GO" id="GO:0012505">
    <property type="term" value="C:endomembrane system"/>
    <property type="evidence" value="ECO:0007669"/>
    <property type="project" value="UniProtKB-SubCell"/>
</dbReference>
<evidence type="ECO:0000256" key="14">
    <source>
        <dbReference type="ARBA" id="ARBA00037847"/>
    </source>
</evidence>
<dbReference type="Pfam" id="PF00430">
    <property type="entry name" value="ATP-synt_B"/>
    <property type="match status" value="1"/>
</dbReference>
<evidence type="ECO:0000256" key="17">
    <source>
        <dbReference type="SAM" id="Coils"/>
    </source>
</evidence>
<sequence length="164" mass="19498">MDLITPSLGLIFWQSIIFLLTFIILRKFAWNPINNFIEKREKNIINSINEAEKAKEKIKNFKNKKKKLLIKAEKKKQKILNEAQKEKKKIEEEAKKKVFLESQLIIEKTNLIIENQKRIALEKLKNEILNLSIIISKKILTKEFKLNNKNHNKFLKKILSESEE</sequence>
<keyword evidence="4 15" id="KW-0138">CF(0)</keyword>
<gene>
    <name evidence="15 18" type="primary">atpF</name>
    <name evidence="18" type="ordered locus">SMDSEM_039</name>
</gene>
<evidence type="ECO:0000256" key="5">
    <source>
        <dbReference type="ARBA" id="ARBA00022692"/>
    </source>
</evidence>
<dbReference type="GO" id="GO:0046961">
    <property type="term" value="F:proton-transporting ATPase activity, rotational mechanism"/>
    <property type="evidence" value="ECO:0007669"/>
    <property type="project" value="TreeGrafter"/>
</dbReference>
<dbReference type="CDD" id="cd06503">
    <property type="entry name" value="ATP-synt_Fo_b"/>
    <property type="match status" value="1"/>
</dbReference>
<dbReference type="InterPro" id="IPR005864">
    <property type="entry name" value="ATP_synth_F0_bsu_bac"/>
</dbReference>
<name>C7LK07_KARMS</name>
<reference evidence="18 19" key="1">
    <citation type="journal article" date="2009" name="Proc. Natl. Acad. Sci. U.S.A.">
        <title>Convergent evolution of metabolic roles in bacterial co-symbionts of insects.</title>
        <authorList>
            <person name="McCutcheon J.P."/>
            <person name="McDonald B.R."/>
            <person name="Moran N.A."/>
        </authorList>
    </citation>
    <scope>NUCLEOTIDE SEQUENCE [LARGE SCALE GENOMIC DNA]</scope>
    <source>
        <strain evidence="18 19">SMDSEM</strain>
    </source>
</reference>
<organism evidence="18 19">
    <name type="scientific">Karelsulcia muelleri (strain SMDSEM)</name>
    <name type="common">Sulcia muelleri</name>
    <dbReference type="NCBI Taxonomy" id="595499"/>
    <lineage>
        <taxon>Bacteria</taxon>
        <taxon>Pseudomonadati</taxon>
        <taxon>Bacteroidota</taxon>
        <taxon>Flavobacteriia</taxon>
        <taxon>Flavobacteriales</taxon>
        <taxon>Candidatus Karelsulcia</taxon>
    </lineage>
</organism>
<keyword evidence="5 15" id="KW-0812">Transmembrane</keyword>
<evidence type="ECO:0000256" key="12">
    <source>
        <dbReference type="ARBA" id="ARBA00025614"/>
    </source>
</evidence>
<evidence type="ECO:0000256" key="1">
    <source>
        <dbReference type="ARBA" id="ARBA00005513"/>
    </source>
</evidence>
<dbReference type="GO" id="GO:0045259">
    <property type="term" value="C:proton-transporting ATP synthase complex"/>
    <property type="evidence" value="ECO:0007669"/>
    <property type="project" value="UniProtKB-KW"/>
</dbReference>
<dbReference type="HOGENOM" id="CLU_079215_4_1_10"/>
<dbReference type="PANTHER" id="PTHR33445">
    <property type="entry name" value="ATP SYNTHASE SUBUNIT B', CHLOROPLASTIC"/>
    <property type="match status" value="1"/>
</dbReference>
<dbReference type="PANTHER" id="PTHR33445:SF1">
    <property type="entry name" value="ATP SYNTHASE SUBUNIT B"/>
    <property type="match status" value="1"/>
</dbReference>
<evidence type="ECO:0000256" key="8">
    <source>
        <dbReference type="ARBA" id="ARBA00023065"/>
    </source>
</evidence>
<evidence type="ECO:0000256" key="15">
    <source>
        <dbReference type="HAMAP-Rule" id="MF_01398"/>
    </source>
</evidence>
<dbReference type="KEGG" id="sms:SMDSEM_039"/>
<protein>
    <recommendedName>
        <fullName evidence="15">ATP synthase subunit b</fullName>
    </recommendedName>
    <alternativeName>
        <fullName evidence="15">ATP synthase F(0) sector subunit b</fullName>
    </alternativeName>
    <alternativeName>
        <fullName evidence="15">ATPase subunit I</fullName>
    </alternativeName>
    <alternativeName>
        <fullName evidence="15">F-type ATPase subunit b</fullName>
        <shortName evidence="15">F-ATPase subunit b</shortName>
    </alternativeName>
</protein>
<evidence type="ECO:0000256" key="16">
    <source>
        <dbReference type="RuleBase" id="RU003848"/>
    </source>
</evidence>
<evidence type="ECO:0000256" key="9">
    <source>
        <dbReference type="ARBA" id="ARBA00023136"/>
    </source>
</evidence>
<keyword evidence="7 15" id="KW-1133">Transmembrane helix</keyword>
<feature type="coiled-coil region" evidence="17">
    <location>
        <begin position="37"/>
        <end position="103"/>
    </location>
</feature>
<dbReference type="STRING" id="595499.SMDSEM_039"/>
<keyword evidence="9 15" id="KW-0472">Membrane</keyword>
<evidence type="ECO:0000313" key="18">
    <source>
        <dbReference type="EMBL" id="ACU52769.1"/>
    </source>
</evidence>
<dbReference type="Proteomes" id="UP000008074">
    <property type="component" value="Chromosome"/>
</dbReference>
<evidence type="ECO:0000256" key="4">
    <source>
        <dbReference type="ARBA" id="ARBA00022547"/>
    </source>
</evidence>
<dbReference type="GO" id="GO:0005886">
    <property type="term" value="C:plasma membrane"/>
    <property type="evidence" value="ECO:0007669"/>
    <property type="project" value="UniProtKB-SubCell"/>
</dbReference>
<evidence type="ECO:0000256" key="13">
    <source>
        <dbReference type="ARBA" id="ARBA00026054"/>
    </source>
</evidence>
<dbReference type="InterPro" id="IPR050059">
    <property type="entry name" value="ATP_synthase_B_chain"/>
</dbReference>
<comment type="similarity">
    <text evidence="1 15 16">Belongs to the ATPase B chain family.</text>
</comment>
<accession>C7LK07</accession>
<dbReference type="EMBL" id="CP001605">
    <property type="protein sequence ID" value="ACU52769.1"/>
    <property type="molecule type" value="Genomic_DNA"/>
</dbReference>
<evidence type="ECO:0000256" key="2">
    <source>
        <dbReference type="ARBA" id="ARBA00022448"/>
    </source>
</evidence>
<feature type="transmembrane region" description="Helical" evidence="15">
    <location>
        <begin position="6"/>
        <end position="25"/>
    </location>
</feature>
<evidence type="ECO:0000256" key="3">
    <source>
        <dbReference type="ARBA" id="ARBA00022475"/>
    </source>
</evidence>
<keyword evidence="6 15" id="KW-0375">Hydrogen ion transport</keyword>
<dbReference type="InterPro" id="IPR028987">
    <property type="entry name" value="ATP_synth_B-like_membr_sf"/>
</dbReference>
<dbReference type="InterPro" id="IPR002146">
    <property type="entry name" value="ATP_synth_b/b'su_bac/chlpt"/>
</dbReference>
<dbReference type="GO" id="GO:0046933">
    <property type="term" value="F:proton-transporting ATP synthase activity, rotational mechanism"/>
    <property type="evidence" value="ECO:0007669"/>
    <property type="project" value="UniProtKB-UniRule"/>
</dbReference>
<evidence type="ECO:0000256" key="10">
    <source>
        <dbReference type="ARBA" id="ARBA00023310"/>
    </source>
</evidence>
<dbReference type="AlphaFoldDB" id="C7LK07"/>
<keyword evidence="8 15" id="KW-0406">Ion transport</keyword>
<dbReference type="HAMAP" id="MF_01398">
    <property type="entry name" value="ATP_synth_b_bprime"/>
    <property type="match status" value="1"/>
</dbReference>
<keyword evidence="3 15" id="KW-1003">Cell membrane</keyword>
<evidence type="ECO:0000256" key="7">
    <source>
        <dbReference type="ARBA" id="ARBA00022989"/>
    </source>
</evidence>
<dbReference type="SUPFAM" id="SSF81573">
    <property type="entry name" value="F1F0 ATP synthase subunit B, membrane domain"/>
    <property type="match status" value="1"/>
</dbReference>
<dbReference type="NCBIfam" id="TIGR01144">
    <property type="entry name" value="ATP_synt_b"/>
    <property type="match status" value="1"/>
</dbReference>
<keyword evidence="10 15" id="KW-0066">ATP synthesis</keyword>
<keyword evidence="15" id="KW-0997">Cell inner membrane</keyword>
<comment type="subcellular location">
    <subcellularLocation>
        <location evidence="15">Cell inner membrane</location>
        <topology evidence="15">Single-pass membrane protein</topology>
    </subcellularLocation>
    <subcellularLocation>
        <location evidence="14">Endomembrane system</location>
        <topology evidence="14">Single-pass membrane protein</topology>
    </subcellularLocation>
</comment>
<evidence type="ECO:0000313" key="19">
    <source>
        <dbReference type="Proteomes" id="UP000008074"/>
    </source>
</evidence>
<comment type="function">
    <text evidence="11 15">F(1)F(0) ATP synthase produces ATP from ADP in the presence of a proton or sodium gradient. F-type ATPases consist of two structural domains, F(1) containing the extramembraneous catalytic core and F(0) containing the membrane proton channel, linked together by a central stalk and a peripheral stalk. During catalysis, ATP synthesis in the catalytic domain of F(1) is coupled via a rotary mechanism of the central stalk subunits to proton translocation.</text>
</comment>
<keyword evidence="17" id="KW-0175">Coiled coil</keyword>
<evidence type="ECO:0000256" key="11">
    <source>
        <dbReference type="ARBA" id="ARBA00025198"/>
    </source>
</evidence>
<evidence type="ECO:0000256" key="6">
    <source>
        <dbReference type="ARBA" id="ARBA00022781"/>
    </source>
</evidence>
<comment type="subunit">
    <text evidence="15">F-type ATPases have 2 components, F(1) - the catalytic core - and F(0) - the membrane proton channel. F(1) has five subunits: alpha(3), beta(3), gamma(1), delta(1), epsilon(1). F(0) has three main subunits: a(1), b(2) and c(10-14). The alpha and beta chains form an alternating ring which encloses part of the gamma chain. F(1) is attached to F(0) by a central stalk formed by the gamma and epsilon chains, while a peripheral stalk is formed by the delta and b chains.</text>
</comment>
<comment type="function">
    <text evidence="12">Component of the F(0) channel, it forms part of the peripheral stalk, linking F(1) to F(0). The b'-subunit is a diverged and duplicated form of b found in plants and photosynthetic bacteria.</text>
</comment>